<keyword evidence="3" id="KW-1185">Reference proteome</keyword>
<dbReference type="OrthoDB" id="3436111at2759"/>
<name>A0A9P8C2U8_9HELO</name>
<dbReference type="Proteomes" id="UP000824998">
    <property type="component" value="Unassembled WGS sequence"/>
</dbReference>
<protein>
    <submittedName>
        <fullName evidence="2">Uncharacterized protein</fullName>
    </submittedName>
</protein>
<comment type="caution">
    <text evidence="2">The sequence shown here is derived from an EMBL/GenBank/DDBJ whole genome shotgun (WGS) entry which is preliminary data.</text>
</comment>
<evidence type="ECO:0000313" key="3">
    <source>
        <dbReference type="Proteomes" id="UP000824998"/>
    </source>
</evidence>
<dbReference type="EMBL" id="MU251606">
    <property type="protein sequence ID" value="KAG9231375.1"/>
    <property type="molecule type" value="Genomic_DNA"/>
</dbReference>
<dbReference type="AlphaFoldDB" id="A0A9P8C2U8"/>
<organism evidence="2 3">
    <name type="scientific">Amylocarpus encephaloides</name>
    <dbReference type="NCBI Taxonomy" id="45428"/>
    <lineage>
        <taxon>Eukaryota</taxon>
        <taxon>Fungi</taxon>
        <taxon>Dikarya</taxon>
        <taxon>Ascomycota</taxon>
        <taxon>Pezizomycotina</taxon>
        <taxon>Leotiomycetes</taxon>
        <taxon>Helotiales</taxon>
        <taxon>Helotiales incertae sedis</taxon>
        <taxon>Amylocarpus</taxon>
    </lineage>
</organism>
<reference evidence="2" key="1">
    <citation type="journal article" date="2021" name="IMA Fungus">
        <title>Genomic characterization of three marine fungi, including Emericellopsis atlantica sp. nov. with signatures of a generalist lifestyle and marine biomass degradation.</title>
        <authorList>
            <person name="Hagestad O.C."/>
            <person name="Hou L."/>
            <person name="Andersen J.H."/>
            <person name="Hansen E.H."/>
            <person name="Altermark B."/>
            <person name="Li C."/>
            <person name="Kuhnert E."/>
            <person name="Cox R.J."/>
            <person name="Crous P.W."/>
            <person name="Spatafora J.W."/>
            <person name="Lail K."/>
            <person name="Amirebrahimi M."/>
            <person name="Lipzen A."/>
            <person name="Pangilinan J."/>
            <person name="Andreopoulos W."/>
            <person name="Hayes R.D."/>
            <person name="Ng V."/>
            <person name="Grigoriev I.V."/>
            <person name="Jackson S.A."/>
            <person name="Sutton T.D.S."/>
            <person name="Dobson A.D.W."/>
            <person name="Rama T."/>
        </authorList>
    </citation>
    <scope>NUCLEOTIDE SEQUENCE</scope>
    <source>
        <strain evidence="2">TRa018bII</strain>
    </source>
</reference>
<sequence length="270" mass="29974">MTKITHFSICVCTKVELAFEHTNTLRGQRQKYYRSYSNSRQLQPIASNHHLIANTSSTCTSQTKEQSIIRKFQDPHIVARNQQSPTPRPKTALERRKRKRKEREATTEMILTKTEAITGAVAEAARASLDKEIDRKKAEGKLDAGQRTLEILTWTTETLKAAKDFESSIDLPSFETLEVTPTPSNTKDNIKWVGPIVYGDVLPKPLRYQSSAQGYGIIGILALGSLQLPEVGNSGSKQIQSGSVAYFRDASPVVYRSCGGGRGILFCISI</sequence>
<gene>
    <name evidence="2" type="ORF">BJ875DRAFT_444153</name>
</gene>
<evidence type="ECO:0000313" key="2">
    <source>
        <dbReference type="EMBL" id="KAG9231375.1"/>
    </source>
</evidence>
<accession>A0A9P8C2U8</accession>
<evidence type="ECO:0000256" key="1">
    <source>
        <dbReference type="SAM" id="MobiDB-lite"/>
    </source>
</evidence>
<proteinExistence type="predicted"/>
<feature type="region of interest" description="Disordered" evidence="1">
    <location>
        <begin position="71"/>
        <end position="105"/>
    </location>
</feature>